<dbReference type="InterPro" id="IPR020841">
    <property type="entry name" value="PKS_Beta-ketoAc_synthase_dom"/>
</dbReference>
<dbReference type="Pfam" id="PF00109">
    <property type="entry name" value="ketoacyl-synt"/>
    <property type="match status" value="1"/>
</dbReference>
<dbReference type="RefSeq" id="WP_352015744.1">
    <property type="nucleotide sequence ID" value="NZ_JBHSBC010000041.1"/>
</dbReference>
<dbReference type="InterPro" id="IPR014031">
    <property type="entry name" value="Ketoacyl_synth_C"/>
</dbReference>
<dbReference type="Gene3D" id="3.40.47.10">
    <property type="match status" value="1"/>
</dbReference>
<keyword evidence="6" id="KW-1185">Reference proteome</keyword>
<name>A0ABV8FAT8_9ACTN</name>
<sequence>MSGPRTDKHFRRRVVVTGIGAITSIGIGVQEFLSGLREGRSGVKPITAFDTTGFEYANACEVTDFDPAASIDRLDPAELGRASQLSVAAAGMAVRDAGLQPRELRARRALVSVGTTNGEGRDFDNLAGQGIDRGLDRLDPALSGRVGAGRLSSSIARELGMTDVEAVTLPTACAAGNYAIGHGFDAVQSGDVDVALCGGADALCRKTFAGFYRLGTIAPQVCQPFDRGRKGILTGEGAGILLLESMESALARGARIYAEILGFGLNCDAHHPVAPDRDSIADCMRLAHRDAGVKPEEIDFISAHGTGTKANDITEARAIHQVFGTRPPATVSIKSMIGHSMGAASALAAAACALAITEGFIPPTINHVETDPECALDCVPNQARPAELNVVQNNALAFGGNNAVLILGKYRGA</sequence>
<proteinExistence type="inferred from homology"/>
<dbReference type="InterPro" id="IPR016039">
    <property type="entry name" value="Thiolase-like"/>
</dbReference>
<evidence type="ECO:0000313" key="5">
    <source>
        <dbReference type="EMBL" id="MFC3985125.1"/>
    </source>
</evidence>
<dbReference type="EMBL" id="JBHSBC010000041">
    <property type="protein sequence ID" value="MFC3985125.1"/>
    <property type="molecule type" value="Genomic_DNA"/>
</dbReference>
<evidence type="ECO:0000256" key="2">
    <source>
        <dbReference type="ARBA" id="ARBA00022679"/>
    </source>
</evidence>
<keyword evidence="2 3" id="KW-0808">Transferase</keyword>
<dbReference type="InterPro" id="IPR014030">
    <property type="entry name" value="Ketoacyl_synth_N"/>
</dbReference>
<dbReference type="SMART" id="SM00825">
    <property type="entry name" value="PKS_KS"/>
    <property type="match status" value="1"/>
</dbReference>
<dbReference type="PROSITE" id="PS52004">
    <property type="entry name" value="KS3_2"/>
    <property type="match status" value="1"/>
</dbReference>
<organism evidence="5 6">
    <name type="scientific">Streptosporangium jomthongense</name>
    <dbReference type="NCBI Taxonomy" id="1193683"/>
    <lineage>
        <taxon>Bacteria</taxon>
        <taxon>Bacillati</taxon>
        <taxon>Actinomycetota</taxon>
        <taxon>Actinomycetes</taxon>
        <taxon>Streptosporangiales</taxon>
        <taxon>Streptosporangiaceae</taxon>
        <taxon>Streptosporangium</taxon>
    </lineage>
</organism>
<accession>A0ABV8FAT8</accession>
<dbReference type="Proteomes" id="UP001595698">
    <property type="component" value="Unassembled WGS sequence"/>
</dbReference>
<dbReference type="PANTHER" id="PTHR11712">
    <property type="entry name" value="POLYKETIDE SYNTHASE-RELATED"/>
    <property type="match status" value="1"/>
</dbReference>
<comment type="similarity">
    <text evidence="1 3">Belongs to the thiolase-like superfamily. Beta-ketoacyl-ACP synthases family.</text>
</comment>
<dbReference type="Pfam" id="PF02801">
    <property type="entry name" value="Ketoacyl-synt_C"/>
    <property type="match status" value="1"/>
</dbReference>
<evidence type="ECO:0000256" key="1">
    <source>
        <dbReference type="ARBA" id="ARBA00008467"/>
    </source>
</evidence>
<dbReference type="SUPFAM" id="SSF53901">
    <property type="entry name" value="Thiolase-like"/>
    <property type="match status" value="2"/>
</dbReference>
<evidence type="ECO:0000313" key="6">
    <source>
        <dbReference type="Proteomes" id="UP001595698"/>
    </source>
</evidence>
<evidence type="ECO:0000256" key="3">
    <source>
        <dbReference type="RuleBase" id="RU003694"/>
    </source>
</evidence>
<dbReference type="InterPro" id="IPR000794">
    <property type="entry name" value="Beta-ketoacyl_synthase"/>
</dbReference>
<dbReference type="PANTHER" id="PTHR11712:SF336">
    <property type="entry name" value="3-OXOACYL-[ACYL-CARRIER-PROTEIN] SYNTHASE, MITOCHONDRIAL"/>
    <property type="match status" value="1"/>
</dbReference>
<dbReference type="CDD" id="cd00834">
    <property type="entry name" value="KAS_I_II"/>
    <property type="match status" value="1"/>
</dbReference>
<gene>
    <name evidence="5" type="ORF">ACFOYY_33705</name>
</gene>
<feature type="domain" description="Ketosynthase family 3 (KS3)" evidence="4">
    <location>
        <begin position="11"/>
        <end position="409"/>
    </location>
</feature>
<comment type="caution">
    <text evidence="5">The sequence shown here is derived from an EMBL/GenBank/DDBJ whole genome shotgun (WGS) entry which is preliminary data.</text>
</comment>
<reference evidence="6" key="1">
    <citation type="journal article" date="2019" name="Int. J. Syst. Evol. Microbiol.">
        <title>The Global Catalogue of Microorganisms (GCM) 10K type strain sequencing project: providing services to taxonomists for standard genome sequencing and annotation.</title>
        <authorList>
            <consortium name="The Broad Institute Genomics Platform"/>
            <consortium name="The Broad Institute Genome Sequencing Center for Infectious Disease"/>
            <person name="Wu L."/>
            <person name="Ma J."/>
        </authorList>
    </citation>
    <scope>NUCLEOTIDE SEQUENCE [LARGE SCALE GENOMIC DNA]</scope>
    <source>
        <strain evidence="6">TBRC 7912</strain>
    </source>
</reference>
<evidence type="ECO:0000259" key="4">
    <source>
        <dbReference type="PROSITE" id="PS52004"/>
    </source>
</evidence>
<protein>
    <submittedName>
        <fullName evidence="5">Beta-ketoacyl-[acyl-carrier-protein] synthase family protein</fullName>
    </submittedName>
</protein>